<evidence type="ECO:0000256" key="2">
    <source>
        <dbReference type="ARBA" id="ARBA00022553"/>
    </source>
</evidence>
<dbReference type="PANTHER" id="PTHR43439:SF2">
    <property type="entry name" value="ENZYME, PUTATIVE (JCVI)-RELATED"/>
    <property type="match status" value="1"/>
</dbReference>
<dbReference type="InterPro" id="IPR000873">
    <property type="entry name" value="AMP-dep_synth/lig_dom"/>
</dbReference>
<dbReference type="Pfam" id="PF23562">
    <property type="entry name" value="AMP-binding_C_3"/>
    <property type="match status" value="1"/>
</dbReference>
<dbReference type="InterPro" id="IPR006162">
    <property type="entry name" value="Ppantetheine_attach_site"/>
</dbReference>
<dbReference type="InterPro" id="IPR036736">
    <property type="entry name" value="ACP-like_sf"/>
</dbReference>
<dbReference type="InterPro" id="IPR009081">
    <property type="entry name" value="PP-bd_ACP"/>
</dbReference>
<dbReference type="InterPro" id="IPR036291">
    <property type="entry name" value="NAD(P)-bd_dom_sf"/>
</dbReference>
<keyword evidence="5" id="KW-1185">Reference proteome</keyword>
<protein>
    <submittedName>
        <fullName evidence="4">Non-canonical non-ribosomal peptide synthetase FUB8</fullName>
    </submittedName>
</protein>
<dbReference type="InterPro" id="IPR013120">
    <property type="entry name" value="FAR_NAD-bd"/>
</dbReference>
<feature type="domain" description="Carrier" evidence="3">
    <location>
        <begin position="569"/>
        <end position="647"/>
    </location>
</feature>
<dbReference type="InterPro" id="IPR051414">
    <property type="entry name" value="Adenylate-forming_Reductase"/>
</dbReference>
<evidence type="ECO:0000256" key="1">
    <source>
        <dbReference type="ARBA" id="ARBA00022450"/>
    </source>
</evidence>
<evidence type="ECO:0000259" key="3">
    <source>
        <dbReference type="PROSITE" id="PS50075"/>
    </source>
</evidence>
<dbReference type="Pfam" id="PF00501">
    <property type="entry name" value="AMP-binding"/>
    <property type="match status" value="1"/>
</dbReference>
<dbReference type="Gene3D" id="1.10.1200.10">
    <property type="entry name" value="ACP-like"/>
    <property type="match status" value="1"/>
</dbReference>
<dbReference type="SMART" id="SM00823">
    <property type="entry name" value="PKS_PP"/>
    <property type="match status" value="1"/>
</dbReference>
<dbReference type="AlphaFoldDB" id="A0A7D8UX33"/>
<dbReference type="PROSITE" id="PS00012">
    <property type="entry name" value="PHOSPHOPANTETHEINE"/>
    <property type="match status" value="1"/>
</dbReference>
<dbReference type="Pfam" id="PF00550">
    <property type="entry name" value="PP-binding"/>
    <property type="match status" value="1"/>
</dbReference>
<dbReference type="SUPFAM" id="SSF56801">
    <property type="entry name" value="Acetyl-CoA synthetase-like"/>
    <property type="match status" value="1"/>
</dbReference>
<dbReference type="Proteomes" id="UP000481288">
    <property type="component" value="Unassembled WGS sequence"/>
</dbReference>
<dbReference type="OrthoDB" id="429813at2759"/>
<comment type="caution">
    <text evidence="4">The sequence shown here is derived from an EMBL/GenBank/DDBJ whole genome shotgun (WGS) entry which is preliminary data.</text>
</comment>
<dbReference type="Gene3D" id="3.40.50.720">
    <property type="entry name" value="NAD(P)-binding Rossmann-like Domain"/>
    <property type="match status" value="1"/>
</dbReference>
<dbReference type="InterPro" id="IPR020806">
    <property type="entry name" value="PKS_PP-bd"/>
</dbReference>
<evidence type="ECO:0000313" key="4">
    <source>
        <dbReference type="EMBL" id="TVY51143.1"/>
    </source>
</evidence>
<dbReference type="EMBL" id="QGMG01000895">
    <property type="protein sequence ID" value="TVY51143.1"/>
    <property type="molecule type" value="Genomic_DNA"/>
</dbReference>
<organism evidence="4 5">
    <name type="scientific">Lachnellula cervina</name>
    <dbReference type="NCBI Taxonomy" id="1316786"/>
    <lineage>
        <taxon>Eukaryota</taxon>
        <taxon>Fungi</taxon>
        <taxon>Dikarya</taxon>
        <taxon>Ascomycota</taxon>
        <taxon>Pezizomycotina</taxon>
        <taxon>Leotiomycetes</taxon>
        <taxon>Helotiales</taxon>
        <taxon>Lachnaceae</taxon>
        <taxon>Lachnellula</taxon>
    </lineage>
</organism>
<dbReference type="PROSITE" id="PS00455">
    <property type="entry name" value="AMP_BINDING"/>
    <property type="match status" value="1"/>
</dbReference>
<accession>A0A7D8UX33</accession>
<dbReference type="GO" id="GO:0031177">
    <property type="term" value="F:phosphopantetheine binding"/>
    <property type="evidence" value="ECO:0007669"/>
    <property type="project" value="InterPro"/>
</dbReference>
<feature type="non-terminal residue" evidence="4">
    <location>
        <position position="1021"/>
    </location>
</feature>
<proteinExistence type="predicted"/>
<name>A0A7D8UX33_9HELO</name>
<dbReference type="InterPro" id="IPR020845">
    <property type="entry name" value="AMP-binding_CS"/>
</dbReference>
<evidence type="ECO:0000313" key="5">
    <source>
        <dbReference type="Proteomes" id="UP000481288"/>
    </source>
</evidence>
<dbReference type="PANTHER" id="PTHR43439">
    <property type="entry name" value="PHENYLACETATE-COENZYME A LIGASE"/>
    <property type="match status" value="1"/>
</dbReference>
<dbReference type="Pfam" id="PF07993">
    <property type="entry name" value="NAD_binding_4"/>
    <property type="match status" value="2"/>
</dbReference>
<dbReference type="Gene3D" id="3.40.50.12780">
    <property type="entry name" value="N-terminal domain of ligase-like"/>
    <property type="match status" value="1"/>
</dbReference>
<dbReference type="SUPFAM" id="SSF47336">
    <property type="entry name" value="ACP-like"/>
    <property type="match status" value="1"/>
</dbReference>
<keyword evidence="2" id="KW-0597">Phosphoprotein</keyword>
<dbReference type="SUPFAM" id="SSF51735">
    <property type="entry name" value="NAD(P)-binding Rossmann-fold domains"/>
    <property type="match status" value="1"/>
</dbReference>
<sequence length="1021" mass="112578">MIQTILSSVETKVMPKLPTLVNVTEHVDSPSSSDEHEDIVYTINDLLLERARTIPEEPLVGYPASTRGTDDYVYYNAKDLNRFADGAAKSLNDQGLPANSSETGNKIVALLGPSNLDYVTSIFALSRMGYGVLLLSTRLATDAYVSLLEKTDCVNILGSPSTAKSIAAIQEVRECHSFSIPEKSSYDIPGSVNQFSVPATTSTASDKIAFVIHSSGSTGLPKPIFQTHKACLSNYANGSSYRAFLTLPLYHNHGISTFFRAICKGKPISLYNASLPLSETNLIKAMEAVQPESFHGVPYALKLLSESERGIETLRKCKLVLFGGSSCPDDLGDKLVNAGVYIVSHYGATEMGQLMTSYRDQDDKAWNFLRPLPSIARFLQMAPQGDGSYECICLDGLPAKVTSNSSEPPNSFRTSDTFLPHPTIPNAWKYLGRIDDRVTLVNGEKVLPVPFEHQVRQNEYVREALIFGIGRAFPGILIVPSEKAIGMSKAEIFEKAWPSIVLANNKAEAFSQIQEEMVEILEPCADYPATDKGTMIRLASYRRFADVIDAVYDRFESGAVTESGDKLSLNFDELKAYLLRLFSTELRLTDLAESTDFFDAGVDSLQAIKARSFLKRELDLGNSDLDQNVVFEHPSVEKLAAHLFALRTGEKLELEDEIQAMSQLIQKYSSFESHLQPRQEVIILTGTTGSLGAHILAQLLQSDNVKKIYCLEHEQSRRTTSFSRRADLGLDASILKEVRESLTKVIHSAWAVNFNLQIRSFEKQHIQGVSNLINLCLSIRGSTPAQFFFCSSISAAAGTPLPATISEAPIPKLEHAQNMGYARSKLVAERIIESAAKQTGMVAKVLRVGQIVGDSAVGIWNTTEAIPLMIQSATPSWLPVDIVARTVLDITRTNPNADVPSSSSSASALHNPSIIYNLQNPKTFHWTTDLLPALRDAGLEFETVEQREWVQRLRDSDPDPKTNPTRKLLDFFAEKYDNERMGRKGLVFATEKTEEASGTLRGGFDVIGSGLVRKMVQQWLK</sequence>
<dbReference type="InterPro" id="IPR042099">
    <property type="entry name" value="ANL_N_sf"/>
</dbReference>
<dbReference type="PROSITE" id="PS50075">
    <property type="entry name" value="CARRIER"/>
    <property type="match status" value="1"/>
</dbReference>
<reference evidence="4 5" key="1">
    <citation type="submission" date="2018-05" db="EMBL/GenBank/DDBJ databases">
        <title>Whole genome sequencing for identification of molecular markers to develop diagnostic detection tools for the regulated plant pathogen Lachnellula willkommii.</title>
        <authorList>
            <person name="Giroux E."/>
            <person name="Bilodeau G."/>
        </authorList>
    </citation>
    <scope>NUCLEOTIDE SEQUENCE [LARGE SCALE GENOMIC DNA]</scope>
    <source>
        <strain evidence="4 5">CBS 625.97</strain>
    </source>
</reference>
<keyword evidence="1" id="KW-0596">Phosphopantetheine</keyword>
<gene>
    <name evidence="4" type="primary">FUB8_5</name>
    <name evidence="4" type="ORF">LCER1_G005087</name>
</gene>